<dbReference type="InterPro" id="IPR020846">
    <property type="entry name" value="MFS_dom"/>
</dbReference>
<dbReference type="InterPro" id="IPR057635">
    <property type="entry name" value="Tsg_N"/>
</dbReference>
<dbReference type="Proteomes" id="UP000494165">
    <property type="component" value="Unassembled WGS sequence"/>
</dbReference>
<feature type="transmembrane region" description="Helical" evidence="6">
    <location>
        <begin position="224"/>
        <end position="244"/>
    </location>
</feature>
<dbReference type="SUPFAM" id="SSF103473">
    <property type="entry name" value="MFS general substrate transporter"/>
    <property type="match status" value="1"/>
</dbReference>
<organism evidence="8 9">
    <name type="scientific">Cloeon dipterum</name>
    <dbReference type="NCBI Taxonomy" id="197152"/>
    <lineage>
        <taxon>Eukaryota</taxon>
        <taxon>Metazoa</taxon>
        <taxon>Ecdysozoa</taxon>
        <taxon>Arthropoda</taxon>
        <taxon>Hexapoda</taxon>
        <taxon>Insecta</taxon>
        <taxon>Pterygota</taxon>
        <taxon>Palaeoptera</taxon>
        <taxon>Ephemeroptera</taxon>
        <taxon>Pisciforma</taxon>
        <taxon>Baetidae</taxon>
        <taxon>Cloeon</taxon>
    </lineage>
</organism>
<keyword evidence="9" id="KW-1185">Reference proteome</keyword>
<feature type="transmembrane region" description="Helical" evidence="6">
    <location>
        <begin position="394"/>
        <end position="416"/>
    </location>
</feature>
<dbReference type="Pfam" id="PF04668">
    <property type="entry name" value="Tsg"/>
    <property type="match status" value="1"/>
</dbReference>
<dbReference type="Gene3D" id="1.20.1250.20">
    <property type="entry name" value="MFS general substrate transporter like domains"/>
    <property type="match status" value="1"/>
</dbReference>
<keyword evidence="3 6" id="KW-1133">Transmembrane helix</keyword>
<evidence type="ECO:0000256" key="2">
    <source>
        <dbReference type="ARBA" id="ARBA00022692"/>
    </source>
</evidence>
<dbReference type="PROSITE" id="PS50850">
    <property type="entry name" value="MFS"/>
    <property type="match status" value="1"/>
</dbReference>
<dbReference type="InterPro" id="IPR057726">
    <property type="entry name" value="Tsg_C"/>
</dbReference>
<feature type="transmembrane region" description="Helical" evidence="6">
    <location>
        <begin position="453"/>
        <end position="476"/>
    </location>
</feature>
<evidence type="ECO:0000313" key="8">
    <source>
        <dbReference type="EMBL" id="CAB3382638.1"/>
    </source>
</evidence>
<dbReference type="EMBL" id="CADEPI010000278">
    <property type="protein sequence ID" value="CAB3382638.1"/>
    <property type="molecule type" value="Genomic_DNA"/>
</dbReference>
<keyword evidence="4 6" id="KW-0472">Membrane</keyword>
<evidence type="ECO:0000256" key="5">
    <source>
        <dbReference type="SAM" id="MobiDB-lite"/>
    </source>
</evidence>
<feature type="transmembrane region" description="Helical" evidence="6">
    <location>
        <begin position="136"/>
        <end position="156"/>
    </location>
</feature>
<feature type="region of interest" description="Disordered" evidence="5">
    <location>
        <begin position="1"/>
        <end position="20"/>
    </location>
</feature>
<dbReference type="GO" id="GO:0022857">
    <property type="term" value="F:transmembrane transporter activity"/>
    <property type="evidence" value="ECO:0007669"/>
    <property type="project" value="InterPro"/>
</dbReference>
<feature type="domain" description="Major facilitator superfamily (MFS) profile" evidence="7">
    <location>
        <begin position="56"/>
        <end position="509"/>
    </location>
</feature>
<accession>A0A8S1DNH1</accession>
<feature type="transmembrane region" description="Helical" evidence="6">
    <location>
        <begin position="422"/>
        <end position="441"/>
    </location>
</feature>
<dbReference type="GO" id="GO:0016020">
    <property type="term" value="C:membrane"/>
    <property type="evidence" value="ECO:0007669"/>
    <property type="project" value="UniProtKB-SubCell"/>
</dbReference>
<keyword evidence="2 6" id="KW-0812">Transmembrane</keyword>
<feature type="region of interest" description="Disordered" evidence="5">
    <location>
        <begin position="798"/>
        <end position="818"/>
    </location>
</feature>
<sequence length="818" mass="88788">METTLVSKQQRVGAKSAGERMRKTRANAVAAAADPIEQMLKVAGDWGPAQVVLLALFGVLNVSAAWHYFAQTVISISPPFACAKPGPAACLEWTDASNHSAESRPCTSGWTFNLTNSPVTLIAETEWVCDKSWMPYFGQSAFSLGSAVGTLLFGLLADKIGRLPVLVASNAVAAVANVATALAPTTFASYSAVRLLAGSASDSNFNMMYLLVMEYLRPDLRSVGLNMAIGVFYMVGCVSVPWLSRLAGHWRLFLLVTASPAIILLVIPFLVPESARWALAVGKGPQAAIRSMKKIAKLNRRKLLAQEEAQFTLMASKLKADNSANILGLFCSPRLRRNTLILLFKSMVLTLCYDAISRYSVGPDPLAMLSFGSLVILPGCAVVAFLQEKVGRKLLALSALFFCALFIAFAGAIRNMDISHEYSIGLALLGRFAVVVAYNSGAQYTAELVPAQVQAGGVAAIHVAGYLASILSPQVLYLEQVYPSLPELVLGLLAAFGAALCLFLPETSHKTLPVTLEEGEQFGKGDSFLPCADNCSANWYQSEANLLHPSTRSETLLSVNCGTFSAFHTREDDNADAGFCLGDAGGARGRVVQRGPVRAGGEQDCFTCLGDKYMDCCSCIGICPKRNATNSLSDLSKQSNVQDFSDDYTGLFKLYTETPDELMRWVVFTYPVEIDTSSFVPKIEKDIKYQTIDNTEREVDSSSSSSKDRVLILNCTVAFQRQCMSFIKCRDSCYTMGASSVRWFHDGCCECVGESCINYGINESRCPDCPVKKDDDEDEEAGLGLAESREGLIDYEEVTDQKNEHLEDVDDEEDPQKD</sequence>
<comment type="subcellular location">
    <subcellularLocation>
        <location evidence="1">Membrane</location>
        <topology evidence="1">Multi-pass membrane protein</topology>
    </subcellularLocation>
</comment>
<feature type="transmembrane region" description="Helical" evidence="6">
    <location>
        <begin position="366"/>
        <end position="387"/>
    </location>
</feature>
<dbReference type="InterPro" id="IPR036259">
    <property type="entry name" value="MFS_trans_sf"/>
</dbReference>
<evidence type="ECO:0000259" key="7">
    <source>
        <dbReference type="PROSITE" id="PS50850"/>
    </source>
</evidence>
<feature type="compositionally biased region" description="Acidic residues" evidence="5">
    <location>
        <begin position="807"/>
        <end position="818"/>
    </location>
</feature>
<dbReference type="OrthoDB" id="10037323at2759"/>
<evidence type="ECO:0000313" key="9">
    <source>
        <dbReference type="Proteomes" id="UP000494165"/>
    </source>
</evidence>
<evidence type="ECO:0000256" key="4">
    <source>
        <dbReference type="ARBA" id="ARBA00023136"/>
    </source>
</evidence>
<dbReference type="Pfam" id="PF23782">
    <property type="entry name" value="Tsg_N"/>
    <property type="match status" value="1"/>
</dbReference>
<dbReference type="InterPro" id="IPR005828">
    <property type="entry name" value="MFS_sugar_transport-like"/>
</dbReference>
<protein>
    <recommendedName>
        <fullName evidence="7">Major facilitator superfamily (MFS) profile domain-containing protein</fullName>
    </recommendedName>
</protein>
<name>A0A8S1DNH1_9INSE</name>
<feature type="transmembrane region" description="Helical" evidence="6">
    <location>
        <begin position="488"/>
        <end position="505"/>
    </location>
</feature>
<dbReference type="PANTHER" id="PTHR24064">
    <property type="entry name" value="SOLUTE CARRIER FAMILY 22 MEMBER"/>
    <property type="match status" value="1"/>
</dbReference>
<dbReference type="AlphaFoldDB" id="A0A8S1DNH1"/>
<feature type="compositionally biased region" description="Polar residues" evidence="5">
    <location>
        <begin position="1"/>
        <end position="10"/>
    </location>
</feature>
<evidence type="ECO:0000256" key="1">
    <source>
        <dbReference type="ARBA" id="ARBA00004141"/>
    </source>
</evidence>
<dbReference type="Pfam" id="PF00083">
    <property type="entry name" value="Sugar_tr"/>
    <property type="match status" value="1"/>
</dbReference>
<feature type="transmembrane region" description="Helical" evidence="6">
    <location>
        <begin position="250"/>
        <end position="271"/>
    </location>
</feature>
<gene>
    <name evidence="8" type="ORF">CLODIP_2_CD06222</name>
</gene>
<feature type="transmembrane region" description="Helical" evidence="6">
    <location>
        <begin position="51"/>
        <end position="69"/>
    </location>
</feature>
<feature type="transmembrane region" description="Helical" evidence="6">
    <location>
        <begin position="163"/>
        <end position="183"/>
    </location>
</feature>
<reference evidence="8 9" key="1">
    <citation type="submission" date="2020-04" db="EMBL/GenBank/DDBJ databases">
        <authorList>
            <person name="Alioto T."/>
            <person name="Alioto T."/>
            <person name="Gomez Garrido J."/>
        </authorList>
    </citation>
    <scope>NUCLEOTIDE SEQUENCE [LARGE SCALE GENOMIC DNA]</scope>
</reference>
<evidence type="ECO:0000256" key="6">
    <source>
        <dbReference type="SAM" id="Phobius"/>
    </source>
</evidence>
<proteinExistence type="predicted"/>
<comment type="caution">
    <text evidence="8">The sequence shown here is derived from an EMBL/GenBank/DDBJ whole genome shotgun (WGS) entry which is preliminary data.</text>
</comment>
<evidence type="ECO:0000256" key="3">
    <source>
        <dbReference type="ARBA" id="ARBA00022989"/>
    </source>
</evidence>